<reference evidence="1 2" key="1">
    <citation type="submission" date="2017-01" db="EMBL/GenBank/DDBJ databases">
        <title>Draft genome sequence of Bacillus oleronius.</title>
        <authorList>
            <person name="Allam M."/>
        </authorList>
    </citation>
    <scope>NUCLEOTIDE SEQUENCE [LARGE SCALE GENOMIC DNA]</scope>
    <source>
        <strain evidence="1 2">DSM 9356</strain>
    </source>
</reference>
<keyword evidence="2" id="KW-1185">Reference proteome</keyword>
<dbReference type="EMBL" id="MTLA01000134">
    <property type="protein sequence ID" value="OOP68142.1"/>
    <property type="molecule type" value="Genomic_DNA"/>
</dbReference>
<name>A0A8E2I8A6_9BACI</name>
<protein>
    <submittedName>
        <fullName evidence="1">Uncharacterized protein</fullName>
    </submittedName>
</protein>
<organism evidence="1 2">
    <name type="scientific">Heyndrickxia oleronia</name>
    <dbReference type="NCBI Taxonomy" id="38875"/>
    <lineage>
        <taxon>Bacteria</taxon>
        <taxon>Bacillati</taxon>
        <taxon>Bacillota</taxon>
        <taxon>Bacilli</taxon>
        <taxon>Bacillales</taxon>
        <taxon>Bacillaceae</taxon>
        <taxon>Heyndrickxia</taxon>
    </lineage>
</organism>
<dbReference type="AlphaFoldDB" id="A0A8E2I8A6"/>
<dbReference type="Proteomes" id="UP000189761">
    <property type="component" value="Unassembled WGS sequence"/>
</dbReference>
<evidence type="ECO:0000313" key="2">
    <source>
        <dbReference type="Proteomes" id="UP000189761"/>
    </source>
</evidence>
<comment type="caution">
    <text evidence="1">The sequence shown here is derived from an EMBL/GenBank/DDBJ whole genome shotgun (WGS) entry which is preliminary data.</text>
</comment>
<evidence type="ECO:0000313" key="1">
    <source>
        <dbReference type="EMBL" id="OOP68142.1"/>
    </source>
</evidence>
<dbReference type="RefSeq" id="WP_078110257.1">
    <property type="nucleotide sequence ID" value="NZ_CP065424.1"/>
</dbReference>
<sequence length="139" mass="16215">MKIENWALEKENKNTAYLCISMSGEGRKFTSLMTSMEEMKIERKIGELSSYHSDDGKLQWHRNRVYIDRRHQINFFTMNGDLQIVIGEVTLSIRDFEAKSKIKDFTNLTIAITLEAVSPVLCVKPWELLNFIVIKDIKK</sequence>
<proteinExistence type="predicted"/>
<gene>
    <name evidence="1" type="ORF">BWZ43_12230</name>
</gene>
<accession>A0A8E2I8A6</accession>